<organism evidence="4 5">
    <name type="scientific">Shewanella denitrificans (strain OS217 / ATCC BAA-1090 / DSM 15013)</name>
    <dbReference type="NCBI Taxonomy" id="318161"/>
    <lineage>
        <taxon>Bacteria</taxon>
        <taxon>Pseudomonadati</taxon>
        <taxon>Pseudomonadota</taxon>
        <taxon>Gammaproteobacteria</taxon>
        <taxon>Alteromonadales</taxon>
        <taxon>Shewanellaceae</taxon>
        <taxon>Shewanella</taxon>
    </lineage>
</organism>
<dbReference type="Proteomes" id="UP000001982">
    <property type="component" value="Chromosome"/>
</dbReference>
<dbReference type="PANTHER" id="PTHR43479:SF12">
    <property type="entry name" value="TRANSCRIPTIONAL REGULATORY PROTEIN"/>
    <property type="match status" value="1"/>
</dbReference>
<protein>
    <submittedName>
        <fullName evidence="4">Regulatory protein, TetR</fullName>
    </submittedName>
</protein>
<reference evidence="4 5" key="1">
    <citation type="submission" date="2006-03" db="EMBL/GenBank/DDBJ databases">
        <title>Complete sequence of Shewanella denitrificans OS217.</title>
        <authorList>
            <consortium name="US DOE Joint Genome Institute"/>
            <person name="Copeland A."/>
            <person name="Lucas S."/>
            <person name="Lapidus A."/>
            <person name="Barry K."/>
            <person name="Detter J.C."/>
            <person name="Glavina del Rio T."/>
            <person name="Hammon N."/>
            <person name="Israni S."/>
            <person name="Dalin E."/>
            <person name="Tice H."/>
            <person name="Pitluck S."/>
            <person name="Brettin T."/>
            <person name="Bruce D."/>
            <person name="Han C."/>
            <person name="Tapia R."/>
            <person name="Gilna P."/>
            <person name="Kiss H."/>
            <person name="Schmutz J."/>
            <person name="Larimer F."/>
            <person name="Land M."/>
            <person name="Hauser L."/>
            <person name="Kyrpides N."/>
            <person name="Lykidis A."/>
            <person name="Richardson P."/>
        </authorList>
    </citation>
    <scope>NUCLEOTIDE SEQUENCE [LARGE SCALE GENOMIC DNA]</scope>
    <source>
        <strain evidence="5">OS217 / ATCC BAA-1090 / DSM 15013</strain>
    </source>
</reference>
<dbReference type="InterPro" id="IPR001647">
    <property type="entry name" value="HTH_TetR"/>
</dbReference>
<dbReference type="HOGENOM" id="CLU_069356_1_3_6"/>
<evidence type="ECO:0000256" key="2">
    <source>
        <dbReference type="PROSITE-ProRule" id="PRU00335"/>
    </source>
</evidence>
<dbReference type="AlphaFoldDB" id="Q12P29"/>
<dbReference type="GO" id="GO:0003677">
    <property type="term" value="F:DNA binding"/>
    <property type="evidence" value="ECO:0007669"/>
    <property type="project" value="UniProtKB-UniRule"/>
</dbReference>
<accession>Q12P29</accession>
<dbReference type="RefSeq" id="WP_011495955.1">
    <property type="nucleotide sequence ID" value="NC_007954.1"/>
</dbReference>
<feature type="DNA-binding region" description="H-T-H motif" evidence="2">
    <location>
        <begin position="40"/>
        <end position="59"/>
    </location>
</feature>
<dbReference type="Pfam" id="PF00440">
    <property type="entry name" value="TetR_N"/>
    <property type="match status" value="1"/>
</dbReference>
<dbReference type="KEGG" id="sdn:Sden_1512"/>
<name>Q12P29_SHEDO</name>
<feature type="domain" description="HTH tetR-type" evidence="3">
    <location>
        <begin position="17"/>
        <end position="77"/>
    </location>
</feature>
<evidence type="ECO:0000313" key="5">
    <source>
        <dbReference type="Proteomes" id="UP000001982"/>
    </source>
</evidence>
<dbReference type="DNASU" id="4017391"/>
<dbReference type="Gene3D" id="1.10.357.10">
    <property type="entry name" value="Tetracycline Repressor, domain 2"/>
    <property type="match status" value="1"/>
</dbReference>
<dbReference type="PRINTS" id="PR00455">
    <property type="entry name" value="HTHTETR"/>
</dbReference>
<evidence type="ECO:0000259" key="3">
    <source>
        <dbReference type="PROSITE" id="PS50977"/>
    </source>
</evidence>
<dbReference type="EMBL" id="CP000302">
    <property type="protein sequence ID" value="ABE54797.1"/>
    <property type="molecule type" value="Genomic_DNA"/>
</dbReference>
<dbReference type="STRING" id="318161.Sden_1512"/>
<proteinExistence type="predicted"/>
<dbReference type="OrthoDB" id="9151800at2"/>
<keyword evidence="1 2" id="KW-0238">DNA-binding</keyword>
<evidence type="ECO:0000256" key="1">
    <source>
        <dbReference type="ARBA" id="ARBA00023125"/>
    </source>
</evidence>
<dbReference type="InterPro" id="IPR050624">
    <property type="entry name" value="HTH-type_Tx_Regulator"/>
</dbReference>
<dbReference type="PROSITE" id="PS50977">
    <property type="entry name" value="HTH_TETR_2"/>
    <property type="match status" value="1"/>
</dbReference>
<evidence type="ECO:0000313" key="4">
    <source>
        <dbReference type="EMBL" id="ABE54797.1"/>
    </source>
</evidence>
<sequence length="246" mass="27883">MPDKDKRIGRQSAENTKQTRKDIIDAATQLFCQQGYAKVSLRAISEQAGVSHGLIRHHFGTKFQVWQQVCDRIEAYFHQFVSSLTQEFSPELASNERLFYVIINLQAVLMLDPRPIQLMADSMGQDAQMHDYIFDDDDELATLIASMLKQCHQEGLATELAVKELEWLTCASANSFVSLAPLAKNTYPGLSFEQVQVKHWRLFARSICALLELDIGIIPKIENLASFVAKSQFITDFSNNFDCETL</sequence>
<gene>
    <name evidence="4" type="ordered locus">Sden_1512</name>
</gene>
<dbReference type="eggNOG" id="COG1309">
    <property type="taxonomic scope" value="Bacteria"/>
</dbReference>
<dbReference type="SUPFAM" id="SSF46689">
    <property type="entry name" value="Homeodomain-like"/>
    <property type="match status" value="1"/>
</dbReference>
<dbReference type="PANTHER" id="PTHR43479">
    <property type="entry name" value="ACREF/ENVCD OPERON REPRESSOR-RELATED"/>
    <property type="match status" value="1"/>
</dbReference>
<keyword evidence="5" id="KW-1185">Reference proteome</keyword>
<dbReference type="InterPro" id="IPR009057">
    <property type="entry name" value="Homeodomain-like_sf"/>
</dbReference>